<dbReference type="AlphaFoldDB" id="A0A5C6PFV6"/>
<evidence type="ECO:0000256" key="1">
    <source>
        <dbReference type="SAM" id="MobiDB-lite"/>
    </source>
</evidence>
<reference evidence="2 3" key="1">
    <citation type="submission" date="2019-04" db="EMBL/GenBank/DDBJ databases">
        <title>Chromosome genome assembly for Takifugu flavidus.</title>
        <authorList>
            <person name="Xiao S."/>
        </authorList>
    </citation>
    <scope>NUCLEOTIDE SEQUENCE [LARGE SCALE GENOMIC DNA]</scope>
    <source>
        <strain evidence="2">HTHZ2018</strain>
        <tissue evidence="2">Muscle</tissue>
    </source>
</reference>
<evidence type="ECO:0000313" key="2">
    <source>
        <dbReference type="EMBL" id="TWW77661.1"/>
    </source>
</evidence>
<feature type="region of interest" description="Disordered" evidence="1">
    <location>
        <begin position="55"/>
        <end position="133"/>
    </location>
</feature>
<feature type="compositionally biased region" description="Basic residues" evidence="1">
    <location>
        <begin position="118"/>
        <end position="133"/>
    </location>
</feature>
<organism evidence="2 3">
    <name type="scientific">Takifugu flavidus</name>
    <name type="common">sansaifugu</name>
    <dbReference type="NCBI Taxonomy" id="433684"/>
    <lineage>
        <taxon>Eukaryota</taxon>
        <taxon>Metazoa</taxon>
        <taxon>Chordata</taxon>
        <taxon>Craniata</taxon>
        <taxon>Vertebrata</taxon>
        <taxon>Euteleostomi</taxon>
        <taxon>Actinopterygii</taxon>
        <taxon>Neopterygii</taxon>
        <taxon>Teleostei</taxon>
        <taxon>Neoteleostei</taxon>
        <taxon>Acanthomorphata</taxon>
        <taxon>Eupercaria</taxon>
        <taxon>Tetraodontiformes</taxon>
        <taxon>Tetradontoidea</taxon>
        <taxon>Tetraodontidae</taxon>
        <taxon>Takifugu</taxon>
    </lineage>
</organism>
<comment type="caution">
    <text evidence="2">The sequence shown here is derived from an EMBL/GenBank/DDBJ whole genome shotgun (WGS) entry which is preliminary data.</text>
</comment>
<dbReference type="EMBL" id="RHFK02000004">
    <property type="protein sequence ID" value="TWW77661.1"/>
    <property type="molecule type" value="Genomic_DNA"/>
</dbReference>
<evidence type="ECO:0008006" key="4">
    <source>
        <dbReference type="Google" id="ProtNLM"/>
    </source>
</evidence>
<keyword evidence="3" id="KW-1185">Reference proteome</keyword>
<dbReference type="Proteomes" id="UP000324091">
    <property type="component" value="Chromosome 12"/>
</dbReference>
<accession>A0A5C6PFV6</accession>
<proteinExistence type="predicted"/>
<feature type="compositionally biased region" description="Low complexity" evidence="1">
    <location>
        <begin position="59"/>
        <end position="68"/>
    </location>
</feature>
<protein>
    <recommendedName>
        <fullName evidence="4">MADF domain-containing protein</fullName>
    </recommendedName>
</protein>
<feature type="compositionally biased region" description="Low complexity" evidence="1">
    <location>
        <begin position="91"/>
        <end position="102"/>
    </location>
</feature>
<evidence type="ECO:0000313" key="3">
    <source>
        <dbReference type="Proteomes" id="UP000324091"/>
    </source>
</evidence>
<sequence length="133" mass="14968">MMIRCRMEKDHLFSGKRFSAAAGWEAVLREIGLTGKLTPARAAKKWENLKKTYKELWRPPSGSGTESGEPGGRAILRQAPHIQSRRDLMVSQGQRRSNQGQQHASASGVIGSWSCWRGPRKGQHKRKPGMRDF</sequence>
<name>A0A5C6PFV6_9TELE</name>
<gene>
    <name evidence="2" type="ORF">D4764_12G0010510</name>
</gene>